<organism evidence="7 8">
    <name type="scientific">Ornithinimicrobium humiphilum</name>
    <dbReference type="NCBI Taxonomy" id="125288"/>
    <lineage>
        <taxon>Bacteria</taxon>
        <taxon>Bacillati</taxon>
        <taxon>Actinomycetota</taxon>
        <taxon>Actinomycetes</taxon>
        <taxon>Micrococcales</taxon>
        <taxon>Ornithinimicrobiaceae</taxon>
        <taxon>Ornithinimicrobium</taxon>
    </lineage>
</organism>
<dbReference type="AlphaFoldDB" id="A0A543K7R6"/>
<dbReference type="GO" id="GO:0006508">
    <property type="term" value="P:proteolysis"/>
    <property type="evidence" value="ECO:0007669"/>
    <property type="project" value="UniProtKB-KW"/>
</dbReference>
<keyword evidence="8" id="KW-1185">Reference proteome</keyword>
<dbReference type="EMBL" id="VFPU01000002">
    <property type="protein sequence ID" value="TQM91132.1"/>
    <property type="molecule type" value="Genomic_DNA"/>
</dbReference>
<dbReference type="GO" id="GO:0008233">
    <property type="term" value="F:peptidase activity"/>
    <property type="evidence" value="ECO:0007669"/>
    <property type="project" value="UniProtKB-KW"/>
</dbReference>
<dbReference type="PANTHER" id="PTHR33507">
    <property type="entry name" value="INNER MEMBRANE PROTEIN YBBJ"/>
    <property type="match status" value="1"/>
</dbReference>
<dbReference type="Pfam" id="PF01957">
    <property type="entry name" value="NfeD"/>
    <property type="match status" value="1"/>
</dbReference>
<comment type="subcellular location">
    <subcellularLocation>
        <location evidence="1">Membrane</location>
        <topology evidence="1">Multi-pass membrane protein</topology>
    </subcellularLocation>
</comment>
<dbReference type="InterPro" id="IPR002810">
    <property type="entry name" value="NfeD-like_C"/>
</dbReference>
<accession>A0A543K7R6</accession>
<gene>
    <name evidence="7" type="ORF">FB476_2858</name>
</gene>
<keyword evidence="7" id="KW-0378">Hydrolase</keyword>
<evidence type="ECO:0000313" key="8">
    <source>
        <dbReference type="Proteomes" id="UP000315133"/>
    </source>
</evidence>
<comment type="caution">
    <text evidence="7">The sequence shown here is derived from an EMBL/GenBank/DDBJ whole genome shotgun (WGS) entry which is preliminary data.</text>
</comment>
<dbReference type="InterPro" id="IPR012340">
    <property type="entry name" value="NA-bd_OB-fold"/>
</dbReference>
<name>A0A543K7R6_9MICO</name>
<dbReference type="RefSeq" id="WP_141820556.1">
    <property type="nucleotide sequence ID" value="NZ_BAAAIL010000001.1"/>
</dbReference>
<evidence type="ECO:0000259" key="6">
    <source>
        <dbReference type="Pfam" id="PF01957"/>
    </source>
</evidence>
<dbReference type="OrthoDB" id="3174252at2"/>
<keyword evidence="2 5" id="KW-0812">Transmembrane</keyword>
<dbReference type="SUPFAM" id="SSF141322">
    <property type="entry name" value="NfeD domain-like"/>
    <property type="match status" value="1"/>
</dbReference>
<dbReference type="GO" id="GO:0005886">
    <property type="term" value="C:plasma membrane"/>
    <property type="evidence" value="ECO:0007669"/>
    <property type="project" value="TreeGrafter"/>
</dbReference>
<feature type="transmembrane region" description="Helical" evidence="5">
    <location>
        <begin position="44"/>
        <end position="71"/>
    </location>
</feature>
<dbReference type="Gene3D" id="2.40.50.140">
    <property type="entry name" value="Nucleic acid-binding proteins"/>
    <property type="match status" value="1"/>
</dbReference>
<evidence type="ECO:0000256" key="1">
    <source>
        <dbReference type="ARBA" id="ARBA00004141"/>
    </source>
</evidence>
<protein>
    <submittedName>
        <fullName evidence="7">Membrane protein implicated in regulation of membrane protease activity</fullName>
    </submittedName>
</protein>
<dbReference type="InterPro" id="IPR052165">
    <property type="entry name" value="Membrane_assoc_protease"/>
</dbReference>
<dbReference type="Proteomes" id="UP000315133">
    <property type="component" value="Unassembled WGS sequence"/>
</dbReference>
<evidence type="ECO:0000256" key="2">
    <source>
        <dbReference type="ARBA" id="ARBA00022692"/>
    </source>
</evidence>
<keyword evidence="3 5" id="KW-1133">Transmembrane helix</keyword>
<keyword evidence="7" id="KW-0645">Protease</keyword>
<feature type="domain" description="NfeD-like C-terminal" evidence="6">
    <location>
        <begin position="91"/>
        <end position="148"/>
    </location>
</feature>
<evidence type="ECO:0000313" key="7">
    <source>
        <dbReference type="EMBL" id="TQM91132.1"/>
    </source>
</evidence>
<sequence>MLDWLSNSPQWLWWIGVALALGIVEMTTLDLIFLMLALGALTAAIAAGAGMPIVVQVLIFGVAAGLFVFALRPVALRYLRLEGRGAVLGVEGHIGQTATVLTEVTDRSGLVKLRGEEWTARAELAGSTYPVGTLVTVVKIDGATAVVKAAAPEDKPFDEHPPLAH</sequence>
<keyword evidence="4 5" id="KW-0472">Membrane</keyword>
<evidence type="ECO:0000256" key="3">
    <source>
        <dbReference type="ARBA" id="ARBA00022989"/>
    </source>
</evidence>
<reference evidence="7 8" key="1">
    <citation type="submission" date="2019-06" db="EMBL/GenBank/DDBJ databases">
        <title>Sequencing the genomes of 1000 actinobacteria strains.</title>
        <authorList>
            <person name="Klenk H.-P."/>
        </authorList>
    </citation>
    <scope>NUCLEOTIDE SEQUENCE [LARGE SCALE GENOMIC DNA]</scope>
    <source>
        <strain evidence="7 8">DSM 12362</strain>
    </source>
</reference>
<proteinExistence type="predicted"/>
<evidence type="ECO:0000256" key="4">
    <source>
        <dbReference type="ARBA" id="ARBA00023136"/>
    </source>
</evidence>
<evidence type="ECO:0000256" key="5">
    <source>
        <dbReference type="SAM" id="Phobius"/>
    </source>
</evidence>
<feature type="transmembrane region" description="Helical" evidence="5">
    <location>
        <begin position="12"/>
        <end position="38"/>
    </location>
</feature>
<dbReference type="PANTHER" id="PTHR33507:SF3">
    <property type="entry name" value="INNER MEMBRANE PROTEIN YBBJ"/>
    <property type="match status" value="1"/>
</dbReference>